<dbReference type="GO" id="GO:0015171">
    <property type="term" value="F:amino acid transmembrane transporter activity"/>
    <property type="evidence" value="ECO:0007669"/>
    <property type="project" value="TreeGrafter"/>
</dbReference>
<protein>
    <submittedName>
        <fullName evidence="8">Leucine efflux protein</fullName>
    </submittedName>
</protein>
<evidence type="ECO:0000256" key="2">
    <source>
        <dbReference type="ARBA" id="ARBA00022475"/>
    </source>
</evidence>
<keyword evidence="2" id="KW-1003">Cell membrane</keyword>
<dbReference type="InterPro" id="IPR001123">
    <property type="entry name" value="LeuE-type"/>
</dbReference>
<keyword evidence="4" id="KW-0813">Transport</keyword>
<accession>A0A3P8M280</accession>
<keyword evidence="6 7" id="KW-0472">Membrane</keyword>
<feature type="transmembrane region" description="Helical" evidence="7">
    <location>
        <begin position="139"/>
        <end position="162"/>
    </location>
</feature>
<keyword evidence="3 7" id="KW-0812">Transmembrane</keyword>
<evidence type="ECO:0000313" key="9">
    <source>
        <dbReference type="Proteomes" id="UP000274346"/>
    </source>
</evidence>
<dbReference type="EMBL" id="LR131271">
    <property type="protein sequence ID" value="VDR27056.1"/>
    <property type="molecule type" value="Genomic_DNA"/>
</dbReference>
<feature type="transmembrane region" description="Helical" evidence="7">
    <location>
        <begin position="104"/>
        <end position="127"/>
    </location>
</feature>
<reference evidence="8 9" key="1">
    <citation type="submission" date="2018-12" db="EMBL/GenBank/DDBJ databases">
        <authorList>
            <consortium name="Pathogen Informatics"/>
        </authorList>
    </citation>
    <scope>NUCLEOTIDE SEQUENCE [LARGE SCALE GENOMIC DNA]</scope>
    <source>
        <strain evidence="8 9">NCTC13098</strain>
    </source>
</reference>
<evidence type="ECO:0000256" key="1">
    <source>
        <dbReference type="ARBA" id="ARBA00004651"/>
    </source>
</evidence>
<feature type="transmembrane region" description="Helical" evidence="7">
    <location>
        <begin position="174"/>
        <end position="196"/>
    </location>
</feature>
<evidence type="ECO:0000256" key="6">
    <source>
        <dbReference type="ARBA" id="ARBA00023136"/>
    </source>
</evidence>
<proteinExistence type="predicted"/>
<dbReference type="KEGG" id="rtg:NCTC13098_03421"/>
<dbReference type="PANTHER" id="PTHR30086:SF20">
    <property type="entry name" value="ARGININE EXPORTER PROTEIN ARGO-RELATED"/>
    <property type="match status" value="1"/>
</dbReference>
<dbReference type="GO" id="GO:0005886">
    <property type="term" value="C:plasma membrane"/>
    <property type="evidence" value="ECO:0007669"/>
    <property type="project" value="UniProtKB-SubCell"/>
</dbReference>
<sequence length="203" mass="21260">MNYMLVAGYCLTVVALIATPGPVVLLVIGTAAREGYARAVRTMIGGNLASLLLIAVAAATLTGALHLDPQALTLVAIGGSLYVAFLAAGMLRETSAACPAARRGGLGVGFITALGNPKDILFFVAFFPQFMHITADSGTSLGILTALWVVIDLGVLSFYILAVHRWLTLAHTRLLTTISAAFLLVLALYGLGYNLWQLIGSRA</sequence>
<evidence type="ECO:0000256" key="4">
    <source>
        <dbReference type="ARBA" id="ARBA00022970"/>
    </source>
</evidence>
<gene>
    <name evidence="8" type="primary">leuE_2</name>
    <name evidence="8" type="ORF">NCTC13098_03421</name>
</gene>
<dbReference type="Pfam" id="PF01810">
    <property type="entry name" value="LysE"/>
    <property type="match status" value="1"/>
</dbReference>
<feature type="transmembrane region" description="Helical" evidence="7">
    <location>
        <begin position="71"/>
        <end position="92"/>
    </location>
</feature>
<dbReference type="AlphaFoldDB" id="A0A3P8M280"/>
<evidence type="ECO:0000256" key="5">
    <source>
        <dbReference type="ARBA" id="ARBA00022989"/>
    </source>
</evidence>
<dbReference type="PANTHER" id="PTHR30086">
    <property type="entry name" value="ARGININE EXPORTER PROTEIN ARGO"/>
    <property type="match status" value="1"/>
</dbReference>
<keyword evidence="4" id="KW-0029">Amino-acid transport</keyword>
<comment type="subcellular location">
    <subcellularLocation>
        <location evidence="1">Cell membrane</location>
        <topology evidence="1">Multi-pass membrane protein</topology>
    </subcellularLocation>
</comment>
<feature type="transmembrane region" description="Helical" evidence="7">
    <location>
        <begin position="44"/>
        <end position="65"/>
    </location>
</feature>
<evidence type="ECO:0000313" key="8">
    <source>
        <dbReference type="EMBL" id="VDR27056.1"/>
    </source>
</evidence>
<organism evidence="8 9">
    <name type="scientific">Raoultella terrigena</name>
    <name type="common">Klebsiella terrigena</name>
    <dbReference type="NCBI Taxonomy" id="577"/>
    <lineage>
        <taxon>Bacteria</taxon>
        <taxon>Pseudomonadati</taxon>
        <taxon>Pseudomonadota</taxon>
        <taxon>Gammaproteobacteria</taxon>
        <taxon>Enterobacterales</taxon>
        <taxon>Enterobacteriaceae</taxon>
        <taxon>Klebsiella/Raoultella group</taxon>
        <taxon>Raoultella</taxon>
    </lineage>
</organism>
<feature type="transmembrane region" description="Helical" evidence="7">
    <location>
        <begin position="6"/>
        <end position="32"/>
    </location>
</feature>
<evidence type="ECO:0000256" key="3">
    <source>
        <dbReference type="ARBA" id="ARBA00022692"/>
    </source>
</evidence>
<evidence type="ECO:0000256" key="7">
    <source>
        <dbReference type="SAM" id="Phobius"/>
    </source>
</evidence>
<keyword evidence="5 7" id="KW-1133">Transmembrane helix</keyword>
<name>A0A3P8M280_RAOTE</name>
<dbReference type="Proteomes" id="UP000274346">
    <property type="component" value="Chromosome"/>
</dbReference>